<gene>
    <name evidence="2" type="ORF">PQU92_13855</name>
</gene>
<reference evidence="2 3" key="1">
    <citation type="submission" date="2023-01" db="EMBL/GenBank/DDBJ databases">
        <title>Novel species of the genus Asticcacaulis isolated from rivers.</title>
        <authorList>
            <person name="Lu H."/>
        </authorList>
    </citation>
    <scope>NUCLEOTIDE SEQUENCE [LARGE SCALE GENOMIC DNA]</scope>
    <source>
        <strain evidence="2 3">BYS171W</strain>
    </source>
</reference>
<evidence type="ECO:0000256" key="1">
    <source>
        <dbReference type="SAM" id="Coils"/>
    </source>
</evidence>
<dbReference type="Proteomes" id="UP001214854">
    <property type="component" value="Unassembled WGS sequence"/>
</dbReference>
<keyword evidence="3" id="KW-1185">Reference proteome</keyword>
<dbReference type="RefSeq" id="WP_272748840.1">
    <property type="nucleotide sequence ID" value="NZ_JAQQKX010000011.1"/>
</dbReference>
<protein>
    <submittedName>
        <fullName evidence="2">Uncharacterized protein</fullName>
    </submittedName>
</protein>
<sequence>MGQTLILIYDSPKKYVREEKLAAQFAGLLESLRFDQEIHDLVVDALKSSFDVERREHADAVRRVRGEIDRLKQRLDAVYIDKLDGRIDEAYYHRVSAQWRDEMARCQNDMERYQDASDIYMDEGVALLNLAQNAHHLFEKERGNSRKKLLNFVLSNCK</sequence>
<proteinExistence type="predicted"/>
<keyword evidence="1" id="KW-0175">Coiled coil</keyword>
<accession>A0ABT5HWR6</accession>
<organism evidence="2 3">
    <name type="scientific">Asticcacaulis aquaticus</name>
    <dbReference type="NCBI Taxonomy" id="2984212"/>
    <lineage>
        <taxon>Bacteria</taxon>
        <taxon>Pseudomonadati</taxon>
        <taxon>Pseudomonadota</taxon>
        <taxon>Alphaproteobacteria</taxon>
        <taxon>Caulobacterales</taxon>
        <taxon>Caulobacteraceae</taxon>
        <taxon>Asticcacaulis</taxon>
    </lineage>
</organism>
<evidence type="ECO:0000313" key="2">
    <source>
        <dbReference type="EMBL" id="MDC7684367.1"/>
    </source>
</evidence>
<comment type="caution">
    <text evidence="2">The sequence shown here is derived from an EMBL/GenBank/DDBJ whole genome shotgun (WGS) entry which is preliminary data.</text>
</comment>
<evidence type="ECO:0000313" key="3">
    <source>
        <dbReference type="Proteomes" id="UP001214854"/>
    </source>
</evidence>
<dbReference type="EMBL" id="JAQQKX010000011">
    <property type="protein sequence ID" value="MDC7684367.1"/>
    <property type="molecule type" value="Genomic_DNA"/>
</dbReference>
<name>A0ABT5HWR6_9CAUL</name>
<feature type="coiled-coil region" evidence="1">
    <location>
        <begin position="54"/>
        <end position="116"/>
    </location>
</feature>